<accession>A0A1B2RW14</accession>
<gene>
    <name evidence="1" type="ORF">LCDVSa105L</name>
</gene>
<evidence type="ECO:0000313" key="2">
    <source>
        <dbReference type="Proteomes" id="UP000149121"/>
    </source>
</evidence>
<keyword evidence="2" id="KW-1185">Reference proteome</keyword>
<protein>
    <submittedName>
        <fullName evidence="1">Uncharacterized protein</fullName>
    </submittedName>
</protein>
<evidence type="ECO:0000313" key="1">
    <source>
        <dbReference type="EMBL" id="AOC55189.1"/>
    </source>
</evidence>
<dbReference type="EMBL" id="KX643370">
    <property type="protein sequence ID" value="AOC55189.1"/>
    <property type="molecule type" value="Genomic_DNA"/>
</dbReference>
<reference evidence="1 2" key="1">
    <citation type="journal article" date="2016" name="J. Virol.">
        <title>Concurrence of Iridovirus, Polyomavirus, and a Unique Member of a New Group of Fish Papillomaviruses in Lymphocystis Disease-Affected Gilthead Sea Bream.</title>
        <authorList>
            <person name="Lopez-Bueno A."/>
            <person name="Mavian C."/>
            <person name="Labella A.M."/>
            <person name="Castro D."/>
            <person name="Borrego J.J."/>
            <person name="Alcami A."/>
            <person name="Alejo A."/>
        </authorList>
    </citation>
    <scope>NUCLEOTIDE SEQUENCE [LARGE SCALE GENOMIC DNA]</scope>
    <source>
        <strain evidence="1">SA9</strain>
    </source>
</reference>
<dbReference type="KEGG" id="vg:30902681"/>
<organism evidence="1 2">
    <name type="scientific">Lymphocystis disease virus 3</name>
    <dbReference type="NCBI Taxonomy" id="2560566"/>
    <lineage>
        <taxon>Viruses</taxon>
        <taxon>Varidnaviria</taxon>
        <taxon>Bamfordvirae</taxon>
        <taxon>Nucleocytoviricota</taxon>
        <taxon>Megaviricetes</taxon>
        <taxon>Pimascovirales</taxon>
        <taxon>Pimascovirales incertae sedis</taxon>
        <taxon>Iridoviridae</taxon>
        <taxon>Alphairidovirinae</taxon>
        <taxon>Lymphocystivirus</taxon>
        <taxon>Lymphocystivirus sparus1</taxon>
    </lineage>
</organism>
<proteinExistence type="predicted"/>
<dbReference type="Proteomes" id="UP000149121">
    <property type="component" value="Segment"/>
</dbReference>
<name>A0A1B2RW14_9VIRU</name>
<sequence length="37" mass="4595">MRLFNIIKLNLLSFLMFQRRYFIFKSFIASDDDAFWS</sequence>